<dbReference type="Proteomes" id="UP000676310">
    <property type="component" value="Unassembled WGS sequence"/>
</dbReference>
<dbReference type="EMBL" id="CAJRGZ010000014">
    <property type="protein sequence ID" value="CAG5138708.1"/>
    <property type="molecule type" value="Genomic_DNA"/>
</dbReference>
<dbReference type="GeneID" id="67015885"/>
<evidence type="ECO:0000313" key="2">
    <source>
        <dbReference type="EMBL" id="CAG5138708.1"/>
    </source>
</evidence>
<organism evidence="2 3">
    <name type="scientific">Alternaria atra</name>
    <dbReference type="NCBI Taxonomy" id="119953"/>
    <lineage>
        <taxon>Eukaryota</taxon>
        <taxon>Fungi</taxon>
        <taxon>Dikarya</taxon>
        <taxon>Ascomycota</taxon>
        <taxon>Pezizomycotina</taxon>
        <taxon>Dothideomycetes</taxon>
        <taxon>Pleosporomycetidae</taxon>
        <taxon>Pleosporales</taxon>
        <taxon>Pleosporineae</taxon>
        <taxon>Pleosporaceae</taxon>
        <taxon>Alternaria</taxon>
        <taxon>Alternaria sect. Ulocladioides</taxon>
    </lineage>
</organism>
<sequence length="543" mass="59254">MSTMRTGSTSPWTFALCVLKEFWRSTAQSRRDYHVYAMVTCLLITTSVVQFSSTILLSDLKLGPLRGVVISSEVRPGLSYPVGGIERIARDSAWTTNPPNYATFGEYHEQPSEIVDGIADTGILLRAFLPYEAAGSRQRLATYTGNALTIDARVACQAPSITDLEGKGLNGQIKGMVSPTTNATILQFIMPTPFDCTVAGEDQITVCQLAQSSDAFMGSLESQFENSTAFGTAFLVIGGSSDTATGKEWQNISFPETNKTTEATISLTLCFAPWDAAILDVTLHSDLNKTEPLLRYWGGFEPSDVLTHLIPTAKNGTRQIMEMQRPHSFLGDLPPVYRRPVVQSDMGGSSAAARGTNVPLPGNWSVFLTGTPLVTHLRSFESPPTKIISADPAIAAIFTGAIKAGFSVEWALSSLITVLSMTNYYSQQTAFDRVDTVAVSFFENVLYPRNYTGLTILMWTLVAHFVLLTLLVVLFVTKTRLTLLGNAWSAFTQVAESREVKEYIAGASLTDDSTLLNQMRVRGKKDLRARLVRRGDGAEVTVE</sequence>
<keyword evidence="1" id="KW-0812">Transmembrane</keyword>
<dbReference type="AlphaFoldDB" id="A0A8J2HRF7"/>
<comment type="caution">
    <text evidence="2">The sequence shown here is derived from an EMBL/GenBank/DDBJ whole genome shotgun (WGS) entry which is preliminary data.</text>
</comment>
<keyword evidence="3" id="KW-1185">Reference proteome</keyword>
<gene>
    <name evidence="2" type="ORF">ALTATR162_LOCUS424</name>
</gene>
<reference evidence="2" key="1">
    <citation type="submission" date="2021-05" db="EMBL/GenBank/DDBJ databases">
        <authorList>
            <person name="Stam R."/>
        </authorList>
    </citation>
    <scope>NUCLEOTIDE SEQUENCE</scope>
    <source>
        <strain evidence="2">CS162</strain>
    </source>
</reference>
<accession>A0A8J2HRF7</accession>
<feature type="transmembrane region" description="Helical" evidence="1">
    <location>
        <begin position="33"/>
        <end position="57"/>
    </location>
</feature>
<dbReference type="RefSeq" id="XP_043163953.1">
    <property type="nucleotide sequence ID" value="XM_043308018.1"/>
</dbReference>
<dbReference type="OrthoDB" id="3684697at2759"/>
<keyword evidence="1" id="KW-1133">Transmembrane helix</keyword>
<protein>
    <submittedName>
        <fullName evidence="2">Uncharacterized protein</fullName>
    </submittedName>
</protein>
<evidence type="ECO:0000313" key="3">
    <source>
        <dbReference type="Proteomes" id="UP000676310"/>
    </source>
</evidence>
<evidence type="ECO:0000256" key="1">
    <source>
        <dbReference type="SAM" id="Phobius"/>
    </source>
</evidence>
<feature type="transmembrane region" description="Helical" evidence="1">
    <location>
        <begin position="456"/>
        <end position="476"/>
    </location>
</feature>
<keyword evidence="1" id="KW-0472">Membrane</keyword>
<name>A0A8J2HRF7_9PLEO</name>
<proteinExistence type="predicted"/>